<evidence type="ECO:0000313" key="3">
    <source>
        <dbReference type="Proteomes" id="UP001432322"/>
    </source>
</evidence>
<evidence type="ECO:0000313" key="2">
    <source>
        <dbReference type="EMBL" id="GMT18243.1"/>
    </source>
</evidence>
<comment type="caution">
    <text evidence="2">The sequence shown here is derived from an EMBL/GenBank/DDBJ whole genome shotgun (WGS) entry which is preliminary data.</text>
</comment>
<evidence type="ECO:0000256" key="1">
    <source>
        <dbReference type="SAM" id="MobiDB-lite"/>
    </source>
</evidence>
<dbReference type="Proteomes" id="UP001432322">
    <property type="component" value="Unassembled WGS sequence"/>
</dbReference>
<keyword evidence="3" id="KW-1185">Reference proteome</keyword>
<dbReference type="EMBL" id="BTSY01000003">
    <property type="protein sequence ID" value="GMT18243.1"/>
    <property type="molecule type" value="Genomic_DNA"/>
</dbReference>
<sequence length="159" mass="18147">LSDDGDEDILKEPSEEENERDEVEEAHPRGKSVQTVVENVHPTLLRRGHVHREQRGGEVVEHSVESLGVSRHVQLDALHVIWTLVSTWNADRAHRVRNRQVLDRDVLGIRAWHDTVVVHPSKQLHAHDGIQCHEEREEDGYVLNLLRGTLDDLLDSVLG</sequence>
<accession>A0AAV5VG00</accession>
<feature type="region of interest" description="Disordered" evidence="1">
    <location>
        <begin position="1"/>
        <end position="32"/>
    </location>
</feature>
<feature type="non-terminal residue" evidence="2">
    <location>
        <position position="159"/>
    </location>
</feature>
<feature type="compositionally biased region" description="Acidic residues" evidence="1">
    <location>
        <begin position="14"/>
        <end position="24"/>
    </location>
</feature>
<reference evidence="2" key="1">
    <citation type="submission" date="2023-10" db="EMBL/GenBank/DDBJ databases">
        <title>Genome assembly of Pristionchus species.</title>
        <authorList>
            <person name="Yoshida K."/>
            <person name="Sommer R.J."/>
        </authorList>
    </citation>
    <scope>NUCLEOTIDE SEQUENCE</scope>
    <source>
        <strain evidence="2">RS5133</strain>
    </source>
</reference>
<proteinExistence type="predicted"/>
<protein>
    <submittedName>
        <fullName evidence="2">Uncharacterized protein</fullName>
    </submittedName>
</protein>
<feature type="non-terminal residue" evidence="2">
    <location>
        <position position="1"/>
    </location>
</feature>
<organism evidence="2 3">
    <name type="scientific">Pristionchus fissidentatus</name>
    <dbReference type="NCBI Taxonomy" id="1538716"/>
    <lineage>
        <taxon>Eukaryota</taxon>
        <taxon>Metazoa</taxon>
        <taxon>Ecdysozoa</taxon>
        <taxon>Nematoda</taxon>
        <taxon>Chromadorea</taxon>
        <taxon>Rhabditida</taxon>
        <taxon>Rhabditina</taxon>
        <taxon>Diplogasteromorpha</taxon>
        <taxon>Diplogasteroidea</taxon>
        <taxon>Neodiplogasteridae</taxon>
        <taxon>Pristionchus</taxon>
    </lineage>
</organism>
<dbReference type="AlphaFoldDB" id="A0AAV5VG00"/>
<name>A0AAV5VG00_9BILA</name>
<gene>
    <name evidence="2" type="ORF">PFISCL1PPCAC_9540</name>
</gene>